<sequence>MTIAGNVFGVLIITYLLLVAFAGMYYFSRIKSKKGFSYVYLIIEYLISSLLIVLGCFLDLGWNITCFSFWFMCRIVNSIIICVVDEAKLIGLTYLQPPKHKYNERDMFDNTNEDIERINTLAKQFSPKIQIKYEAYHIVARQYEYYDYDRAEQIMRREQFFHDPKNGPLVCVVAPELVRGTCHDKIVSSSGEYNIQLLGYSDKHDTLAISEDGSVYTTVSVNYRFKWLGESLELLNSIRAQLECGIKTLDEKFEISTSEVENYQQQFVILNKEAYQRPYQQAQQKIPQWIRENIKKCWFISFLLQLEFLFRAYLLSTAPIINEELKERTLNINVEIELNIDPKAHTDHTLYELNENESVQNLCTKGAVALPELTHKVVSYSRPEIQLGSDLVISYTEMYQKYMGINCY</sequence>
<feature type="transmembrane region" description="Helical" evidence="1">
    <location>
        <begin position="6"/>
        <end position="27"/>
    </location>
</feature>
<dbReference type="EMBL" id="CATOUU010000399">
    <property type="protein sequence ID" value="CAI9928451.1"/>
    <property type="molecule type" value="Genomic_DNA"/>
</dbReference>
<reference evidence="3 4" key="2">
    <citation type="submission" date="2024-07" db="EMBL/GenBank/DDBJ databases">
        <authorList>
            <person name="Akdeniz Z."/>
        </authorList>
    </citation>
    <scope>NUCLEOTIDE SEQUENCE [LARGE SCALE GENOMIC DNA]</scope>
</reference>
<accession>A0AA86TTT2</accession>
<dbReference type="EMBL" id="CAXDID020001042">
    <property type="protein sequence ID" value="CAL6116603.1"/>
    <property type="molecule type" value="Genomic_DNA"/>
</dbReference>
<proteinExistence type="predicted"/>
<evidence type="ECO:0000256" key="1">
    <source>
        <dbReference type="SAM" id="Phobius"/>
    </source>
</evidence>
<keyword evidence="4" id="KW-1185">Reference proteome</keyword>
<dbReference type="Proteomes" id="UP001642409">
    <property type="component" value="Unassembled WGS sequence"/>
</dbReference>
<dbReference type="AlphaFoldDB" id="A0AA86TTT2"/>
<reference evidence="2" key="1">
    <citation type="submission" date="2023-06" db="EMBL/GenBank/DDBJ databases">
        <authorList>
            <person name="Kurt Z."/>
        </authorList>
    </citation>
    <scope>NUCLEOTIDE SEQUENCE</scope>
</reference>
<keyword evidence="1" id="KW-0812">Transmembrane</keyword>
<evidence type="ECO:0000313" key="3">
    <source>
        <dbReference type="EMBL" id="CAL6116603.1"/>
    </source>
</evidence>
<organism evidence="2">
    <name type="scientific">Hexamita inflata</name>
    <dbReference type="NCBI Taxonomy" id="28002"/>
    <lineage>
        <taxon>Eukaryota</taxon>
        <taxon>Metamonada</taxon>
        <taxon>Diplomonadida</taxon>
        <taxon>Hexamitidae</taxon>
        <taxon>Hexamitinae</taxon>
        <taxon>Hexamita</taxon>
    </lineage>
</organism>
<evidence type="ECO:0000313" key="4">
    <source>
        <dbReference type="Proteomes" id="UP001642409"/>
    </source>
</evidence>
<keyword evidence="1" id="KW-1133">Transmembrane helix</keyword>
<name>A0AA86TTT2_9EUKA</name>
<protein>
    <submittedName>
        <fullName evidence="3">Hypothetical_protein</fullName>
    </submittedName>
</protein>
<gene>
    <name evidence="2" type="ORF">HINF_LOCUS16096</name>
    <name evidence="3" type="ORF">HINF_LOCUS79124</name>
</gene>
<feature type="transmembrane region" description="Helical" evidence="1">
    <location>
        <begin position="39"/>
        <end position="72"/>
    </location>
</feature>
<evidence type="ECO:0000313" key="2">
    <source>
        <dbReference type="EMBL" id="CAI9928451.1"/>
    </source>
</evidence>
<comment type="caution">
    <text evidence="2">The sequence shown here is derived from an EMBL/GenBank/DDBJ whole genome shotgun (WGS) entry which is preliminary data.</text>
</comment>
<keyword evidence="1" id="KW-0472">Membrane</keyword>